<dbReference type="InterPro" id="IPR008949">
    <property type="entry name" value="Isoprenoid_synthase_dom_sf"/>
</dbReference>
<gene>
    <name evidence="7" type="ORF">GSCOC_T00035758001</name>
</gene>
<dbReference type="EMBL" id="HG739147">
    <property type="protein sequence ID" value="CDP12296.1"/>
    <property type="molecule type" value="Genomic_DNA"/>
</dbReference>
<evidence type="ECO:0000256" key="4">
    <source>
        <dbReference type="ARBA" id="ARBA00066673"/>
    </source>
</evidence>
<dbReference type="GO" id="GO:0016102">
    <property type="term" value="P:diterpenoid biosynthetic process"/>
    <property type="evidence" value="ECO:0007669"/>
    <property type="project" value="InterPro"/>
</dbReference>
<dbReference type="Pfam" id="PF03936">
    <property type="entry name" value="Terpene_synth_C"/>
    <property type="match status" value="1"/>
</dbReference>
<dbReference type="SUPFAM" id="SSF48239">
    <property type="entry name" value="Terpenoid cyclases/Protein prenyltransferases"/>
    <property type="match status" value="1"/>
</dbReference>
<evidence type="ECO:0000259" key="6">
    <source>
        <dbReference type="Pfam" id="PF03936"/>
    </source>
</evidence>
<dbReference type="InterPro" id="IPR001906">
    <property type="entry name" value="Terpene_synth_N"/>
</dbReference>
<comment type="catalytic activity">
    <reaction evidence="3">
        <text>(2E)-geranyl diphosphate = beta-myrcene + diphosphate</text>
        <dbReference type="Rhea" id="RHEA:16965"/>
        <dbReference type="ChEBI" id="CHEBI:17221"/>
        <dbReference type="ChEBI" id="CHEBI:33019"/>
        <dbReference type="ChEBI" id="CHEBI:58057"/>
        <dbReference type="EC" id="4.2.3.15"/>
    </reaction>
    <physiologicalReaction direction="left-to-right" evidence="3">
        <dbReference type="Rhea" id="RHEA:16966"/>
    </physiologicalReaction>
</comment>
<dbReference type="PANTHER" id="PTHR31225:SF251">
    <property type="entry name" value="(-)-GERMACRENE D SYNTHASE-LIKE ISOFORM X2"/>
    <property type="match status" value="1"/>
</dbReference>
<dbReference type="InterPro" id="IPR005630">
    <property type="entry name" value="Terpene_synthase_metal-bd"/>
</dbReference>
<dbReference type="InterPro" id="IPR036965">
    <property type="entry name" value="Terpene_synth_N_sf"/>
</dbReference>
<keyword evidence="8" id="KW-1185">Reference proteome</keyword>
<accession>A0A068UV68</accession>
<sequence length="571" mass="66262">MELEGHESNDSISIQNDFLGDVHRPLANFHPDIWENQFLLYSPDFDKARWASMKGQVEQLKEKVRTMLQETASNPLEQLQFIDAIQRLGIEYQFEEEISQALQKLHEKHQSWEDNDHFYTAALYFRILRQEGFRVSADIFKKFLDAEGKFGEGLVNDVQGMLALYEAAHLMLQSDDTLDHALAFTSNHLQSLPCKLSDPLAELVNHALMQPYWRGIPRLEARNYLSIYEKGPLHNTSLLKLAKLDFNMLQSLHKEELQEISLWWKELDFGRKLPFARDRMVEGYFWIIGVYFEPQYALARKIMSKVIAIASIIDDIYDAYGTYDELEIFTEAIERWNVDCMKQLPDYMKICYQALLDVFEEIEEEMANQGRSYRTYYAKEALKLLACCYFAEAKWLHQGYIPTVEEYKQIAVPSCGYITLAMISFVGMGDVVTKAAFEWAMNDPDIIRASSIVCRLRADIVGHKFEREREHIASAVECYMKQHGMTEQQACEELYKQIEDAWKLMNQQLLKPSPTAGPAAPEFVPSKAVLFRVLNLTRFAEVTHMHNDDYTHVGEAMQSYIKSLFIEPVSM</sequence>
<dbReference type="FunCoup" id="A0A068UV68">
    <property type="interactions" value="15"/>
</dbReference>
<dbReference type="EC" id="4.2.3.15" evidence="4"/>
<dbReference type="SUPFAM" id="SSF48576">
    <property type="entry name" value="Terpenoid synthases"/>
    <property type="match status" value="1"/>
</dbReference>
<dbReference type="SFLD" id="SFLDG01019">
    <property type="entry name" value="Terpene_Cyclase_Like_1_C_Termi"/>
    <property type="match status" value="1"/>
</dbReference>
<organism evidence="7 8">
    <name type="scientific">Coffea canephora</name>
    <name type="common">Robusta coffee</name>
    <dbReference type="NCBI Taxonomy" id="49390"/>
    <lineage>
        <taxon>Eukaryota</taxon>
        <taxon>Viridiplantae</taxon>
        <taxon>Streptophyta</taxon>
        <taxon>Embryophyta</taxon>
        <taxon>Tracheophyta</taxon>
        <taxon>Spermatophyta</taxon>
        <taxon>Magnoliopsida</taxon>
        <taxon>eudicotyledons</taxon>
        <taxon>Gunneridae</taxon>
        <taxon>Pentapetalae</taxon>
        <taxon>asterids</taxon>
        <taxon>lamiids</taxon>
        <taxon>Gentianales</taxon>
        <taxon>Rubiaceae</taxon>
        <taxon>Ixoroideae</taxon>
        <taxon>Gardenieae complex</taxon>
        <taxon>Bertiereae - Coffeeae clade</taxon>
        <taxon>Coffeeae</taxon>
        <taxon>Coffea</taxon>
    </lineage>
</organism>
<dbReference type="STRING" id="49390.A0A068UV68"/>
<dbReference type="GO" id="GO:0000287">
    <property type="term" value="F:magnesium ion binding"/>
    <property type="evidence" value="ECO:0007669"/>
    <property type="project" value="InterPro"/>
</dbReference>
<feature type="domain" description="Terpene synthase metal-binding" evidence="6">
    <location>
        <begin position="265"/>
        <end position="503"/>
    </location>
</feature>
<dbReference type="InterPro" id="IPR044814">
    <property type="entry name" value="Terpene_cyclase_plant_C1"/>
</dbReference>
<dbReference type="PANTHER" id="PTHR31225">
    <property type="entry name" value="OS04G0344100 PROTEIN-RELATED"/>
    <property type="match status" value="1"/>
</dbReference>
<feature type="domain" description="Terpene synthase N-terminal" evidence="5">
    <location>
        <begin position="33"/>
        <end position="208"/>
    </location>
</feature>
<protein>
    <recommendedName>
        <fullName evidence="4">myrcene synthase</fullName>
        <ecNumber evidence="4">4.2.3.15</ecNumber>
    </recommendedName>
</protein>
<dbReference type="InterPro" id="IPR050148">
    <property type="entry name" value="Terpene_synthase-like"/>
</dbReference>
<dbReference type="FunFam" id="1.10.600.10:FF:000007">
    <property type="entry name" value="Isoprene synthase, chloroplastic"/>
    <property type="match status" value="1"/>
</dbReference>
<dbReference type="OMA" id="NGACHEP"/>
<dbReference type="FunFam" id="1.50.10.130:FF:000001">
    <property type="entry name" value="Isoprene synthase, chloroplastic"/>
    <property type="match status" value="1"/>
</dbReference>
<dbReference type="InterPro" id="IPR034741">
    <property type="entry name" value="Terpene_cyclase-like_1_C"/>
</dbReference>
<dbReference type="InterPro" id="IPR008930">
    <property type="entry name" value="Terpenoid_cyclase/PrenylTrfase"/>
</dbReference>
<dbReference type="Proteomes" id="UP000295252">
    <property type="component" value="Chromosome VI"/>
</dbReference>
<dbReference type="PhylomeDB" id="A0A068UV68"/>
<evidence type="ECO:0000256" key="3">
    <source>
        <dbReference type="ARBA" id="ARBA00052562"/>
    </source>
</evidence>
<evidence type="ECO:0000256" key="1">
    <source>
        <dbReference type="ARBA" id="ARBA00001946"/>
    </source>
</evidence>
<comment type="cofactor">
    <cofactor evidence="1">
        <name>Mg(2+)</name>
        <dbReference type="ChEBI" id="CHEBI:18420"/>
    </cofactor>
</comment>
<evidence type="ECO:0000313" key="7">
    <source>
        <dbReference type="EMBL" id="CDP12296.1"/>
    </source>
</evidence>
<dbReference type="GO" id="GO:0050551">
    <property type="term" value="F:myrcene synthase activity"/>
    <property type="evidence" value="ECO:0007669"/>
    <property type="project" value="UniProtKB-EC"/>
</dbReference>
<dbReference type="AlphaFoldDB" id="A0A068UV68"/>
<dbReference type="CDD" id="cd00684">
    <property type="entry name" value="Terpene_cyclase_plant_C1"/>
    <property type="match status" value="1"/>
</dbReference>
<dbReference type="OrthoDB" id="1877784at2759"/>
<name>A0A068UV68_COFCA</name>
<dbReference type="SFLD" id="SFLDS00005">
    <property type="entry name" value="Isoprenoid_Synthase_Type_I"/>
    <property type="match status" value="1"/>
</dbReference>
<evidence type="ECO:0000259" key="5">
    <source>
        <dbReference type="Pfam" id="PF01397"/>
    </source>
</evidence>
<dbReference type="Pfam" id="PF01397">
    <property type="entry name" value="Terpene_synth"/>
    <property type="match status" value="1"/>
</dbReference>
<dbReference type="Gramene" id="CDP12296">
    <property type="protein sequence ID" value="CDP12296"/>
    <property type="gene ID" value="GSCOC_T00035758001"/>
</dbReference>
<proteinExistence type="predicted"/>
<reference evidence="8" key="1">
    <citation type="journal article" date="2014" name="Science">
        <title>The coffee genome provides insight into the convergent evolution of caffeine biosynthesis.</title>
        <authorList>
            <person name="Denoeud F."/>
            <person name="Carretero-Paulet L."/>
            <person name="Dereeper A."/>
            <person name="Droc G."/>
            <person name="Guyot R."/>
            <person name="Pietrella M."/>
            <person name="Zheng C."/>
            <person name="Alberti A."/>
            <person name="Anthony F."/>
            <person name="Aprea G."/>
            <person name="Aury J.M."/>
            <person name="Bento P."/>
            <person name="Bernard M."/>
            <person name="Bocs S."/>
            <person name="Campa C."/>
            <person name="Cenci A."/>
            <person name="Combes M.C."/>
            <person name="Crouzillat D."/>
            <person name="Da Silva C."/>
            <person name="Daddiego L."/>
            <person name="De Bellis F."/>
            <person name="Dussert S."/>
            <person name="Garsmeur O."/>
            <person name="Gayraud T."/>
            <person name="Guignon V."/>
            <person name="Jahn K."/>
            <person name="Jamilloux V."/>
            <person name="Joet T."/>
            <person name="Labadie K."/>
            <person name="Lan T."/>
            <person name="Leclercq J."/>
            <person name="Lepelley M."/>
            <person name="Leroy T."/>
            <person name="Li L.T."/>
            <person name="Librado P."/>
            <person name="Lopez L."/>
            <person name="Munoz A."/>
            <person name="Noel B."/>
            <person name="Pallavicini A."/>
            <person name="Perrotta G."/>
            <person name="Poncet V."/>
            <person name="Pot D."/>
            <person name="Priyono X."/>
            <person name="Rigoreau M."/>
            <person name="Rouard M."/>
            <person name="Rozas J."/>
            <person name="Tranchant-Dubreuil C."/>
            <person name="VanBuren R."/>
            <person name="Zhang Q."/>
            <person name="Andrade A.C."/>
            <person name="Argout X."/>
            <person name="Bertrand B."/>
            <person name="de Kochko A."/>
            <person name="Graziosi G."/>
            <person name="Henry R.J."/>
            <person name="Jayarama X."/>
            <person name="Ming R."/>
            <person name="Nagai C."/>
            <person name="Rounsley S."/>
            <person name="Sankoff D."/>
            <person name="Giuliano G."/>
            <person name="Albert V.A."/>
            <person name="Wincker P."/>
            <person name="Lashermes P."/>
        </authorList>
    </citation>
    <scope>NUCLEOTIDE SEQUENCE [LARGE SCALE GENOMIC DNA]</scope>
    <source>
        <strain evidence="8">cv. DH200-94</strain>
    </source>
</reference>
<dbReference type="InParanoid" id="A0A068UV68"/>
<evidence type="ECO:0000313" key="8">
    <source>
        <dbReference type="Proteomes" id="UP000295252"/>
    </source>
</evidence>
<dbReference type="Gene3D" id="1.50.10.130">
    <property type="entry name" value="Terpene synthase, N-terminal domain"/>
    <property type="match status" value="1"/>
</dbReference>
<evidence type="ECO:0000256" key="2">
    <source>
        <dbReference type="ARBA" id="ARBA00022723"/>
    </source>
</evidence>
<dbReference type="Gene3D" id="1.10.600.10">
    <property type="entry name" value="Farnesyl Diphosphate Synthase"/>
    <property type="match status" value="1"/>
</dbReference>
<keyword evidence="2" id="KW-0479">Metal-binding</keyword>